<dbReference type="AlphaFoldDB" id="A0A516KGS7"/>
<dbReference type="RefSeq" id="WP_143894335.1">
    <property type="nucleotide sequence ID" value="NZ_CP041666.1"/>
</dbReference>
<gene>
    <name evidence="2" type="ORF">FN924_10625</name>
</gene>
<evidence type="ECO:0000313" key="3">
    <source>
        <dbReference type="Proteomes" id="UP000315215"/>
    </source>
</evidence>
<accession>A0A516KGS7</accession>
<organism evidence="2 3">
    <name type="scientific">Radiobacillus deserti</name>
    <dbReference type="NCBI Taxonomy" id="2594883"/>
    <lineage>
        <taxon>Bacteria</taxon>
        <taxon>Bacillati</taxon>
        <taxon>Bacillota</taxon>
        <taxon>Bacilli</taxon>
        <taxon>Bacillales</taxon>
        <taxon>Bacillaceae</taxon>
        <taxon>Radiobacillus</taxon>
    </lineage>
</organism>
<evidence type="ECO:0000256" key="1">
    <source>
        <dbReference type="SAM" id="Phobius"/>
    </source>
</evidence>
<keyword evidence="3" id="KW-1185">Reference proteome</keyword>
<proteinExistence type="predicted"/>
<dbReference type="Proteomes" id="UP000315215">
    <property type="component" value="Chromosome"/>
</dbReference>
<name>A0A516KGS7_9BACI</name>
<keyword evidence="1" id="KW-1133">Transmembrane helix</keyword>
<feature type="transmembrane region" description="Helical" evidence="1">
    <location>
        <begin position="27"/>
        <end position="54"/>
    </location>
</feature>
<dbReference type="EMBL" id="CP041666">
    <property type="protein sequence ID" value="QDP40603.1"/>
    <property type="molecule type" value="Genomic_DNA"/>
</dbReference>
<evidence type="ECO:0000313" key="2">
    <source>
        <dbReference type="EMBL" id="QDP40603.1"/>
    </source>
</evidence>
<protein>
    <submittedName>
        <fullName evidence="2">DUF2759 domain-containing protein</fullName>
    </submittedName>
</protein>
<dbReference type="InterPro" id="IPR024490">
    <property type="entry name" value="DUF2759"/>
</dbReference>
<keyword evidence="1" id="KW-0812">Transmembrane</keyword>
<sequence length="57" mass="6273">MVLAIMLLVVAILCAIAVFRELKSKNLFAVAFAGASMLAFGWFSIMTIYAELFVNNQ</sequence>
<keyword evidence="1" id="KW-0472">Membrane</keyword>
<dbReference type="Pfam" id="PF10958">
    <property type="entry name" value="DUF2759"/>
    <property type="match status" value="1"/>
</dbReference>
<dbReference type="OrthoDB" id="2355718at2"/>
<reference evidence="2 3" key="1">
    <citation type="submission" date="2019-07" db="EMBL/GenBank/DDBJ databases">
        <authorList>
            <person name="Li J."/>
        </authorList>
    </citation>
    <scope>NUCLEOTIDE SEQUENCE [LARGE SCALE GENOMIC DNA]</scope>
    <source>
        <strain evidence="2 3">TKL69</strain>
    </source>
</reference>
<dbReference type="KEGG" id="aqt:FN924_10625"/>